<dbReference type="InterPro" id="IPR030891">
    <property type="entry name" value="HaoB_nitrify"/>
</dbReference>
<sequence>MEAVLPTGSSRKLLPSLGLALVSGGVLLLGWVAYSFLKPGPAPYRYQLTEEGGVDRFASLGLEAWPDLKIGKYEVRVDGLDKPVAVAHVGRRGAAAPVMLDWDNRSGEPLVFADTRLAELKTLAQAISKHMPKEALVLGWWDTARALRLLAGRETAFDSHLGEPLITPAPWQGRNRPIAKYEREFWGAPPDEAERQRFRRFAEALTAEAATGAAMLRELAGGREAYVAVHVADLFKLGLLHPDRLGVAYKDFPIQGDMHGPIAFVKRWMLDNKYSAYTLHELSERQARVYFLTNAQSGSTLLAQMLPLTTSRPAELEALQLVYQHGGYWVYKIPTVGK</sequence>
<feature type="transmembrane region" description="Helical" evidence="1">
    <location>
        <begin position="16"/>
        <end position="37"/>
    </location>
</feature>
<evidence type="ECO:0000256" key="1">
    <source>
        <dbReference type="SAM" id="Phobius"/>
    </source>
</evidence>
<proteinExistence type="predicted"/>
<evidence type="ECO:0000313" key="3">
    <source>
        <dbReference type="Proteomes" id="UP000662914"/>
    </source>
</evidence>
<keyword evidence="1" id="KW-0812">Transmembrane</keyword>
<dbReference type="EMBL" id="AP021857">
    <property type="protein sequence ID" value="BBO22081.1"/>
    <property type="molecule type" value="Genomic_DNA"/>
</dbReference>
<reference evidence="2" key="1">
    <citation type="journal article" name="DNA Res.">
        <title>The physiological potential of anammox bacteria as revealed by their core genome structure.</title>
        <authorList>
            <person name="Okubo T."/>
            <person name="Toyoda A."/>
            <person name="Fukuhara K."/>
            <person name="Uchiyama I."/>
            <person name="Harigaya Y."/>
            <person name="Kuroiwa M."/>
            <person name="Suzuki T."/>
            <person name="Murakami Y."/>
            <person name="Suwa Y."/>
            <person name="Takami H."/>
        </authorList>
    </citation>
    <scope>NUCLEOTIDE SEQUENCE</scope>
    <source>
        <strain evidence="2">317325-3</strain>
    </source>
</reference>
<keyword evidence="1" id="KW-1133">Transmembrane helix</keyword>
<dbReference type="NCBIfam" id="TIGR04392">
    <property type="entry name" value="haoB_nitrify"/>
    <property type="match status" value="1"/>
</dbReference>
<name>A0A809S765_9PROT</name>
<organism evidence="2 3">
    <name type="scientific">Candidatus Desulfobacillus denitrificans</name>
    <dbReference type="NCBI Taxonomy" id="2608985"/>
    <lineage>
        <taxon>Bacteria</taxon>
        <taxon>Pseudomonadati</taxon>
        <taxon>Pseudomonadota</taxon>
        <taxon>Betaproteobacteria</taxon>
        <taxon>Candidatus Desulfobacillus</taxon>
    </lineage>
</organism>
<protein>
    <submittedName>
        <fullName evidence="2">Hydroxylamine oxidation protein HaoB</fullName>
    </submittedName>
</protein>
<evidence type="ECO:0000313" key="2">
    <source>
        <dbReference type="EMBL" id="BBO22081.1"/>
    </source>
</evidence>
<gene>
    <name evidence="2" type="ORF">DSYM_27800</name>
</gene>
<accession>A0A809S765</accession>
<dbReference type="KEGG" id="ddz:DSYM_27800"/>
<dbReference type="AlphaFoldDB" id="A0A809S765"/>
<keyword evidence="1" id="KW-0472">Membrane</keyword>
<dbReference type="Proteomes" id="UP000662914">
    <property type="component" value="Chromosome"/>
</dbReference>